<comment type="caution">
    <text evidence="2">The sequence shown here is derived from an EMBL/GenBank/DDBJ whole genome shotgun (WGS) entry which is preliminary data.</text>
</comment>
<dbReference type="Proteomes" id="UP001283361">
    <property type="component" value="Unassembled WGS sequence"/>
</dbReference>
<proteinExistence type="predicted"/>
<gene>
    <name evidence="2" type="ORF">RRG08_025252</name>
</gene>
<feature type="compositionally biased region" description="Polar residues" evidence="1">
    <location>
        <begin position="101"/>
        <end position="123"/>
    </location>
</feature>
<evidence type="ECO:0000256" key="1">
    <source>
        <dbReference type="SAM" id="MobiDB-lite"/>
    </source>
</evidence>
<dbReference type="EMBL" id="JAWDGP010002313">
    <property type="protein sequence ID" value="KAK3784059.1"/>
    <property type="molecule type" value="Genomic_DNA"/>
</dbReference>
<feature type="region of interest" description="Disordered" evidence="1">
    <location>
        <begin position="612"/>
        <end position="631"/>
    </location>
</feature>
<accession>A0AAE1AA27</accession>
<reference evidence="2" key="1">
    <citation type="journal article" date="2023" name="G3 (Bethesda)">
        <title>A reference genome for the long-term kleptoplast-retaining sea slug Elysia crispata morphotype clarki.</title>
        <authorList>
            <person name="Eastman K.E."/>
            <person name="Pendleton A.L."/>
            <person name="Shaikh M.A."/>
            <person name="Suttiyut T."/>
            <person name="Ogas R."/>
            <person name="Tomko P."/>
            <person name="Gavelis G."/>
            <person name="Widhalm J.R."/>
            <person name="Wisecaver J.H."/>
        </authorList>
    </citation>
    <scope>NUCLEOTIDE SEQUENCE</scope>
    <source>
        <strain evidence="2">ECLA1</strain>
    </source>
</reference>
<evidence type="ECO:0000313" key="3">
    <source>
        <dbReference type="Proteomes" id="UP001283361"/>
    </source>
</evidence>
<feature type="region of interest" description="Disordered" evidence="1">
    <location>
        <begin position="100"/>
        <end position="131"/>
    </location>
</feature>
<feature type="compositionally biased region" description="Basic and acidic residues" evidence="1">
    <location>
        <begin position="614"/>
        <end position="631"/>
    </location>
</feature>
<protein>
    <submittedName>
        <fullName evidence="2">Uncharacterized protein</fullName>
    </submittedName>
</protein>
<name>A0AAE1AA27_9GAST</name>
<sequence>MSEGVNQGFSHHKEALSNYEAKIPPGKSPTEQGNDQFSELHVNDRGITCGPANKFFDQITSNDLLSKPTSSKSIFPHISELVPPPQSCETLIYDIDKFDSGQATNETNGPPQQDSFQNVSVQQNDDDPTSNVRLMPYQPRRLYSWSQSHFPPSAPQIQWSGKTDSQYNLALSSMPQYNLALSSMPQYNLALSSMPQDNQQNKTNPMDCNTSKPTNGNSSLHTPLNMQNHGTGVTSNESCFKIGANDDSRHVGMPSDVSGLMPTQKGIYQLNTLPKNLNQNKAVKYPNKRPKMPKNMLLSYILSLAHQCSVFLIPLDEFESSMTSSIERCSRLILHYSDYFKHIVNVMMTELAKQHSPQLFPWQVDPPQDLIAWGDFKIPRDRFGRQQERSSLSTQFTNNEIMNWTCFFKAAVTGLCKKMQNKMDGTNKGLPILPDTPHLYNQSAMLQQYIGPYSRFPPPVENDIIERSSGYFSGPLQGVASNDFKHNIRDSHLANLSNTANNDSESLHKVSRLGTVSMGCTPMLPPYLRNEKQIVHTDNFSMNPQVAYSSSLKNPGPNSAKNRWEYSTTAGQVTRCVEQQNKENIPIGAAGGSSHKNYMPLVNFLDEAQISSSEKGKEKTRLDPKNPPKEQCRCKHVGAFNKMFTQPTGDIVDLRLSPSGTRRISYNHQTAYKVLYERNSEGYVDIYIKQPSGYMDIISTEPSGKTNIFFKRKVEEMRDFCMRHPSSLNSHHRNLLDNRADKVGFSNTEKKF</sequence>
<keyword evidence="3" id="KW-1185">Reference proteome</keyword>
<evidence type="ECO:0000313" key="2">
    <source>
        <dbReference type="EMBL" id="KAK3784059.1"/>
    </source>
</evidence>
<dbReference type="AlphaFoldDB" id="A0AAE1AA27"/>
<organism evidence="2 3">
    <name type="scientific">Elysia crispata</name>
    <name type="common">lettuce slug</name>
    <dbReference type="NCBI Taxonomy" id="231223"/>
    <lineage>
        <taxon>Eukaryota</taxon>
        <taxon>Metazoa</taxon>
        <taxon>Spiralia</taxon>
        <taxon>Lophotrochozoa</taxon>
        <taxon>Mollusca</taxon>
        <taxon>Gastropoda</taxon>
        <taxon>Heterobranchia</taxon>
        <taxon>Euthyneura</taxon>
        <taxon>Panpulmonata</taxon>
        <taxon>Sacoglossa</taxon>
        <taxon>Placobranchoidea</taxon>
        <taxon>Plakobranchidae</taxon>
        <taxon>Elysia</taxon>
    </lineage>
</organism>
<feature type="region of interest" description="Disordered" evidence="1">
    <location>
        <begin position="1"/>
        <end position="36"/>
    </location>
</feature>